<sequence length="239" mass="26476">MRRIPSLGRKTVEISTDGVPEGKVVIVEKDLGIQRSLRGGSRRLEIFRRQNSRGESMVASVSSSTGVKNNRKVGGRPNFVAQSLVNIKSREKDIVEVISSSCSIIPFLRYRCLVGTLVDWTGAIPSTKELECWCNSNCGIGSPVEVKAMNGPMYLFILPSRAESEELFRALGDRYGGYIMTAEETLCRDRVKWVSICVRGTGTLIPVTLSIRMGLLAYLCPTWVESGARVVHRSEPTKY</sequence>
<comment type="caution">
    <text evidence="1">The sequence shown here is derived from an EMBL/GenBank/DDBJ whole genome shotgun (WGS) entry which is preliminary data.</text>
</comment>
<reference evidence="1 2" key="1">
    <citation type="submission" date="2019-07" db="EMBL/GenBank/DDBJ databases">
        <title>De Novo Assembly of kiwifruit Actinidia rufa.</title>
        <authorList>
            <person name="Sugita-Konishi S."/>
            <person name="Sato K."/>
            <person name="Mori E."/>
            <person name="Abe Y."/>
            <person name="Kisaki G."/>
            <person name="Hamano K."/>
            <person name="Suezawa K."/>
            <person name="Otani M."/>
            <person name="Fukuda T."/>
            <person name="Manabe T."/>
            <person name="Gomi K."/>
            <person name="Tabuchi M."/>
            <person name="Akimitsu K."/>
            <person name="Kataoka I."/>
        </authorList>
    </citation>
    <scope>NUCLEOTIDE SEQUENCE [LARGE SCALE GENOMIC DNA]</scope>
    <source>
        <strain evidence="2">cv. Fuchu</strain>
    </source>
</reference>
<dbReference type="AlphaFoldDB" id="A0A7J0EQY1"/>
<name>A0A7J0EQY1_9ERIC</name>
<keyword evidence="2" id="KW-1185">Reference proteome</keyword>
<dbReference type="PANTHER" id="PTHR34427">
    <property type="entry name" value="DUF4283 DOMAIN PROTEIN"/>
    <property type="match status" value="1"/>
</dbReference>
<gene>
    <name evidence="1" type="ORF">Acr_06g0005360</name>
</gene>
<accession>A0A7J0EQY1</accession>
<organism evidence="1 2">
    <name type="scientific">Actinidia rufa</name>
    <dbReference type="NCBI Taxonomy" id="165716"/>
    <lineage>
        <taxon>Eukaryota</taxon>
        <taxon>Viridiplantae</taxon>
        <taxon>Streptophyta</taxon>
        <taxon>Embryophyta</taxon>
        <taxon>Tracheophyta</taxon>
        <taxon>Spermatophyta</taxon>
        <taxon>Magnoliopsida</taxon>
        <taxon>eudicotyledons</taxon>
        <taxon>Gunneridae</taxon>
        <taxon>Pentapetalae</taxon>
        <taxon>asterids</taxon>
        <taxon>Ericales</taxon>
        <taxon>Actinidiaceae</taxon>
        <taxon>Actinidia</taxon>
    </lineage>
</organism>
<dbReference type="Proteomes" id="UP000585474">
    <property type="component" value="Unassembled WGS sequence"/>
</dbReference>
<dbReference type="EMBL" id="BJWL01000006">
    <property type="protein sequence ID" value="GFY88596.1"/>
    <property type="molecule type" value="Genomic_DNA"/>
</dbReference>
<proteinExistence type="predicted"/>
<dbReference type="OrthoDB" id="1742148at2759"/>
<dbReference type="PANTHER" id="PTHR34427:SF16">
    <property type="entry name" value="DUF4283 DOMAIN-CONTAINING PROTEIN"/>
    <property type="match status" value="1"/>
</dbReference>
<evidence type="ECO:0000313" key="2">
    <source>
        <dbReference type="Proteomes" id="UP000585474"/>
    </source>
</evidence>
<protein>
    <submittedName>
        <fullName evidence="1">Uncharacterized protein</fullName>
    </submittedName>
</protein>
<evidence type="ECO:0000313" key="1">
    <source>
        <dbReference type="EMBL" id="GFY88596.1"/>
    </source>
</evidence>